<name>A0ABP7I428_9PSEU</name>
<keyword evidence="3" id="KW-1185">Reference proteome</keyword>
<evidence type="ECO:0000313" key="2">
    <source>
        <dbReference type="EMBL" id="GAA3811329.1"/>
    </source>
</evidence>
<sequence>MPTNLSRARVEIHRMKSVLDSTYQRYERSITDVPIDIQQDLHLYICVRLSGYLEQLFHQAICAYVADSASDSAASFALSWFRQAPNLNPSALQKLVARLGDKWEADLDEFLSHGNNRDLLGTLLKIRNDTAHGKSYGGTLSNIRSYKKLVDSMHRWVHDRMIGA</sequence>
<feature type="domain" description="RiboL-PSP-HEPN" evidence="1">
    <location>
        <begin position="24"/>
        <end position="151"/>
    </location>
</feature>
<protein>
    <recommendedName>
        <fullName evidence="1">RiboL-PSP-HEPN domain-containing protein</fullName>
    </recommendedName>
</protein>
<dbReference type="Pfam" id="PF18735">
    <property type="entry name" value="HEPN_RiboL-PSP"/>
    <property type="match status" value="1"/>
</dbReference>
<dbReference type="Proteomes" id="UP001501624">
    <property type="component" value="Unassembled WGS sequence"/>
</dbReference>
<dbReference type="EMBL" id="BAABCM010000003">
    <property type="protein sequence ID" value="GAA3811329.1"/>
    <property type="molecule type" value="Genomic_DNA"/>
</dbReference>
<comment type="caution">
    <text evidence="2">The sequence shown here is derived from an EMBL/GenBank/DDBJ whole genome shotgun (WGS) entry which is preliminary data.</text>
</comment>
<dbReference type="InterPro" id="IPR041519">
    <property type="entry name" value="HEPN_RiboL-PSP"/>
</dbReference>
<organism evidence="2 3">
    <name type="scientific">Amycolatopsis tucumanensis</name>
    <dbReference type="NCBI Taxonomy" id="401106"/>
    <lineage>
        <taxon>Bacteria</taxon>
        <taxon>Bacillati</taxon>
        <taxon>Actinomycetota</taxon>
        <taxon>Actinomycetes</taxon>
        <taxon>Pseudonocardiales</taxon>
        <taxon>Pseudonocardiaceae</taxon>
        <taxon>Amycolatopsis</taxon>
    </lineage>
</organism>
<reference evidence="3" key="1">
    <citation type="journal article" date="2019" name="Int. J. Syst. Evol. Microbiol.">
        <title>The Global Catalogue of Microorganisms (GCM) 10K type strain sequencing project: providing services to taxonomists for standard genome sequencing and annotation.</title>
        <authorList>
            <consortium name="The Broad Institute Genomics Platform"/>
            <consortium name="The Broad Institute Genome Sequencing Center for Infectious Disease"/>
            <person name="Wu L."/>
            <person name="Ma J."/>
        </authorList>
    </citation>
    <scope>NUCLEOTIDE SEQUENCE [LARGE SCALE GENOMIC DNA]</scope>
    <source>
        <strain evidence="3">JCM 17017</strain>
    </source>
</reference>
<accession>A0ABP7I428</accession>
<proteinExistence type="predicted"/>
<gene>
    <name evidence="2" type="ORF">GCM10022380_31410</name>
</gene>
<evidence type="ECO:0000259" key="1">
    <source>
        <dbReference type="Pfam" id="PF18735"/>
    </source>
</evidence>
<evidence type="ECO:0000313" key="3">
    <source>
        <dbReference type="Proteomes" id="UP001501624"/>
    </source>
</evidence>